<evidence type="ECO:0000313" key="8">
    <source>
        <dbReference type="EMBL" id="GAA5104143.1"/>
    </source>
</evidence>
<comment type="subcellular location">
    <subcellularLocation>
        <location evidence="1">Cell membrane</location>
        <topology evidence="1">Multi-pass membrane protein</topology>
    </subcellularLocation>
</comment>
<keyword evidence="9" id="KW-1185">Reference proteome</keyword>
<feature type="transmembrane region" description="Helical" evidence="7">
    <location>
        <begin position="48"/>
        <end position="65"/>
    </location>
</feature>
<dbReference type="NCBIfam" id="NF008397">
    <property type="entry name" value="PRK11195.1"/>
    <property type="match status" value="1"/>
</dbReference>
<reference evidence="9" key="1">
    <citation type="journal article" date="2019" name="Int. J. Syst. Evol. Microbiol.">
        <title>The Global Catalogue of Microorganisms (GCM) 10K type strain sequencing project: providing services to taxonomists for standard genome sequencing and annotation.</title>
        <authorList>
            <consortium name="The Broad Institute Genomics Platform"/>
            <consortium name="The Broad Institute Genome Sequencing Center for Infectious Disease"/>
            <person name="Wu L."/>
            <person name="Ma J."/>
        </authorList>
    </citation>
    <scope>NUCLEOTIDE SEQUENCE [LARGE SCALE GENOMIC DNA]</scope>
    <source>
        <strain evidence="9">JCM 18050</strain>
    </source>
</reference>
<dbReference type="PANTHER" id="PTHR43266">
    <property type="entry name" value="MACROLIDE-EFFLUX PROTEIN"/>
    <property type="match status" value="1"/>
</dbReference>
<dbReference type="InterPro" id="IPR036259">
    <property type="entry name" value="MFS_trans_sf"/>
</dbReference>
<dbReference type="PANTHER" id="PTHR43266:SF2">
    <property type="entry name" value="MAJOR FACILITATOR SUPERFAMILY (MFS) PROFILE DOMAIN-CONTAINING PROTEIN"/>
    <property type="match status" value="1"/>
</dbReference>
<dbReference type="InterPro" id="IPR011701">
    <property type="entry name" value="MFS"/>
</dbReference>
<evidence type="ECO:0000256" key="2">
    <source>
        <dbReference type="ARBA" id="ARBA00022448"/>
    </source>
</evidence>
<feature type="transmembrane region" description="Helical" evidence="7">
    <location>
        <begin position="337"/>
        <end position="359"/>
    </location>
</feature>
<comment type="caution">
    <text evidence="8">The sequence shown here is derived from an EMBL/GenBank/DDBJ whole genome shotgun (WGS) entry which is preliminary data.</text>
</comment>
<keyword evidence="3" id="KW-1003">Cell membrane</keyword>
<dbReference type="Gene3D" id="1.20.1250.20">
    <property type="entry name" value="MFS general substrate transporter like domains"/>
    <property type="match status" value="1"/>
</dbReference>
<feature type="transmembrane region" description="Helical" evidence="7">
    <location>
        <begin position="134"/>
        <end position="153"/>
    </location>
</feature>
<evidence type="ECO:0000313" key="9">
    <source>
        <dbReference type="Proteomes" id="UP001500171"/>
    </source>
</evidence>
<keyword evidence="6 7" id="KW-0472">Membrane</keyword>
<dbReference type="EMBL" id="BAABHY010000001">
    <property type="protein sequence ID" value="GAA5104143.1"/>
    <property type="molecule type" value="Genomic_DNA"/>
</dbReference>
<feature type="transmembrane region" description="Helical" evidence="7">
    <location>
        <begin position="280"/>
        <end position="298"/>
    </location>
</feature>
<evidence type="ECO:0000256" key="1">
    <source>
        <dbReference type="ARBA" id="ARBA00004651"/>
    </source>
</evidence>
<evidence type="ECO:0000256" key="6">
    <source>
        <dbReference type="ARBA" id="ARBA00023136"/>
    </source>
</evidence>
<evidence type="ECO:0000256" key="7">
    <source>
        <dbReference type="SAM" id="Phobius"/>
    </source>
</evidence>
<dbReference type="RefSeq" id="WP_345487684.1">
    <property type="nucleotide sequence ID" value="NZ_BAABHY010000001.1"/>
</dbReference>
<evidence type="ECO:0000256" key="4">
    <source>
        <dbReference type="ARBA" id="ARBA00022692"/>
    </source>
</evidence>
<feature type="transmembrane region" description="Helical" evidence="7">
    <location>
        <begin position="365"/>
        <end position="388"/>
    </location>
</feature>
<dbReference type="CDD" id="cd06173">
    <property type="entry name" value="MFS_MefA_like"/>
    <property type="match status" value="1"/>
</dbReference>
<dbReference type="Pfam" id="PF07690">
    <property type="entry name" value="MFS_1"/>
    <property type="match status" value="1"/>
</dbReference>
<feature type="transmembrane region" description="Helical" evidence="7">
    <location>
        <begin position="304"/>
        <end position="325"/>
    </location>
</feature>
<feature type="transmembrane region" description="Helical" evidence="7">
    <location>
        <begin position="191"/>
        <end position="208"/>
    </location>
</feature>
<evidence type="ECO:0000256" key="5">
    <source>
        <dbReference type="ARBA" id="ARBA00022989"/>
    </source>
</evidence>
<keyword evidence="2" id="KW-0813">Transport</keyword>
<feature type="transmembrane region" description="Helical" evidence="7">
    <location>
        <begin position="85"/>
        <end position="114"/>
    </location>
</feature>
<gene>
    <name evidence="8" type="primary">lplT</name>
    <name evidence="8" type="ORF">GCM10023211_01330</name>
</gene>
<proteinExistence type="predicted"/>
<dbReference type="Proteomes" id="UP001500171">
    <property type="component" value="Unassembled WGS sequence"/>
</dbReference>
<protein>
    <submittedName>
        <fullName evidence="8">Lysophospholipid transporter LplT</fullName>
    </submittedName>
</protein>
<evidence type="ECO:0000256" key="3">
    <source>
        <dbReference type="ARBA" id="ARBA00022475"/>
    </source>
</evidence>
<keyword evidence="5 7" id="KW-1133">Transmembrane helix</keyword>
<feature type="transmembrane region" description="Helical" evidence="7">
    <location>
        <begin position="252"/>
        <end position="273"/>
    </location>
</feature>
<dbReference type="SUPFAM" id="SSF103473">
    <property type="entry name" value="MFS general substrate transporter"/>
    <property type="match status" value="1"/>
</dbReference>
<keyword evidence="4 7" id="KW-0812">Transmembrane</keyword>
<feature type="transmembrane region" description="Helical" evidence="7">
    <location>
        <begin position="215"/>
        <end position="240"/>
    </location>
</feature>
<organism evidence="8 9">
    <name type="scientific">Orbus sasakiae</name>
    <dbReference type="NCBI Taxonomy" id="1078475"/>
    <lineage>
        <taxon>Bacteria</taxon>
        <taxon>Pseudomonadati</taxon>
        <taxon>Pseudomonadota</taxon>
        <taxon>Gammaproteobacteria</taxon>
        <taxon>Orbales</taxon>
        <taxon>Orbaceae</taxon>
        <taxon>Orbus</taxon>
    </lineage>
</organism>
<feature type="transmembrane region" description="Helical" evidence="7">
    <location>
        <begin position="12"/>
        <end position="36"/>
    </location>
</feature>
<feature type="transmembrane region" description="Helical" evidence="7">
    <location>
        <begin position="160"/>
        <end position="179"/>
    </location>
</feature>
<sequence>MNNQKLLNRGMVATLLAQFFSAFGDNALLFAILALIKQLHYPDWSKPVLQMVFVVAFIVTAPFVGQIADRFSKGRVMLFSNALKLFGAVTICIGVSPFLGYVLVGIGAACYSPAKYGILGELTSGDNLVKANGLIEASTIAAILLGSVAGGYIADLNELLSIMACVLMFAVAMVANSFIPKLMPARTDVSWNIFTMITDFVHSAKVLLTHQQARITLIGTSLFWGAGITLRFLLIDWVPLVLGIHDNKTPTILNAVVAVGIVVGAGLAAKFISMQHTMRCIPAGILMGIVVICFTVQSSMVTSYILLVTIGMLGGFFLVPLNALLQNFGKQTIGAGSAIAVQNFSEYSAMMVMLGLYSITVALSISVLWIGIGFGILFSLAILLLWIWQKQK</sequence>
<name>A0ABP9N0D7_9GAMM</name>
<accession>A0ABP9N0D7</accession>